<dbReference type="EMBL" id="VAFM01000001">
    <property type="protein sequence ID" value="TKW61404.1"/>
    <property type="molecule type" value="Genomic_DNA"/>
</dbReference>
<name>A0A6N4REF7_BLAVI</name>
<dbReference type="InterPro" id="IPR023875">
    <property type="entry name" value="DNA_repair_put"/>
</dbReference>
<evidence type="ECO:0000313" key="3">
    <source>
        <dbReference type="Proteomes" id="UP000320948"/>
    </source>
</evidence>
<proteinExistence type="predicted"/>
<organism evidence="2 3">
    <name type="scientific">Blastochloris viridis</name>
    <name type="common">Rhodopseudomonas viridis</name>
    <dbReference type="NCBI Taxonomy" id="1079"/>
    <lineage>
        <taxon>Bacteria</taxon>
        <taxon>Pseudomonadati</taxon>
        <taxon>Pseudomonadota</taxon>
        <taxon>Alphaproteobacteria</taxon>
        <taxon>Hyphomicrobiales</taxon>
        <taxon>Blastochloridaceae</taxon>
        <taxon>Blastochloris</taxon>
    </lineage>
</organism>
<dbReference type="AlphaFoldDB" id="A0A6N4REF7"/>
<dbReference type="Proteomes" id="UP000320948">
    <property type="component" value="Unassembled WGS sequence"/>
</dbReference>
<evidence type="ECO:0000313" key="2">
    <source>
        <dbReference type="EMBL" id="TKW61404.1"/>
    </source>
</evidence>
<sequence length="276" mass="31465">MYSLHAVTFEDFRVQARQLVLSGVAPADVVWLEDGLFASSPLPALVEGELKVPSSFVNLARSVACHADAVRWSLLYDALWRIQQGETRLLHNPADALTSKLNLMAKQVGRDIHKAHAFVRFKKVTVDGQDTYLAWHCPDHRILTLAAPFFVKRFTNQRWGIATPQESCSWDGTALTWGEGFPQSAVAFEDDVEKLWRTYYRHIFNPARIKVDVMKREMPVRHWRTLPETQDIAAMLQDAQARVDTMLKSALFSSEKSLKRAEIVKKRRAETSSDTR</sequence>
<dbReference type="InterPro" id="IPR025404">
    <property type="entry name" value="DUF4130"/>
</dbReference>
<dbReference type="NCBIfam" id="TIGR03915">
    <property type="entry name" value="SAM_7_link_chp"/>
    <property type="match status" value="1"/>
</dbReference>
<dbReference type="Pfam" id="PF13566">
    <property type="entry name" value="DUF4130"/>
    <property type="match status" value="1"/>
</dbReference>
<comment type="caution">
    <text evidence="2">The sequence shown here is derived from an EMBL/GenBank/DDBJ whole genome shotgun (WGS) entry which is preliminary data.</text>
</comment>
<gene>
    <name evidence="2" type="ORF">DI628_01920</name>
</gene>
<evidence type="ECO:0000259" key="1">
    <source>
        <dbReference type="Pfam" id="PF13566"/>
    </source>
</evidence>
<reference evidence="2 3" key="1">
    <citation type="journal article" date="2017" name="Nat. Commun.">
        <title>In situ click chemistry generation of cyclooxygenase-2 inhibitors.</title>
        <authorList>
            <person name="Bhardwaj A."/>
            <person name="Kaur J."/>
            <person name="Wuest M."/>
            <person name="Wuest F."/>
        </authorList>
    </citation>
    <scope>NUCLEOTIDE SEQUENCE [LARGE SCALE GENOMIC DNA]</scope>
    <source>
        <strain evidence="2">S2_018_000_R2_106</strain>
    </source>
</reference>
<accession>A0A6N4REF7</accession>
<feature type="domain" description="DUF4130" evidence="1">
    <location>
        <begin position="71"/>
        <end position="228"/>
    </location>
</feature>
<protein>
    <submittedName>
        <fullName evidence="2">DUF4130 domain-containing protein</fullName>
    </submittedName>
</protein>